<feature type="signal peptide" evidence="1">
    <location>
        <begin position="1"/>
        <end position="24"/>
    </location>
</feature>
<dbReference type="EMBL" id="GBRH01229295">
    <property type="protein sequence ID" value="JAD68600.1"/>
    <property type="molecule type" value="Transcribed_RNA"/>
</dbReference>
<organism evidence="2">
    <name type="scientific">Arundo donax</name>
    <name type="common">Giant reed</name>
    <name type="synonym">Donax arundinaceus</name>
    <dbReference type="NCBI Taxonomy" id="35708"/>
    <lineage>
        <taxon>Eukaryota</taxon>
        <taxon>Viridiplantae</taxon>
        <taxon>Streptophyta</taxon>
        <taxon>Embryophyta</taxon>
        <taxon>Tracheophyta</taxon>
        <taxon>Spermatophyta</taxon>
        <taxon>Magnoliopsida</taxon>
        <taxon>Liliopsida</taxon>
        <taxon>Poales</taxon>
        <taxon>Poaceae</taxon>
        <taxon>PACMAD clade</taxon>
        <taxon>Arundinoideae</taxon>
        <taxon>Arundineae</taxon>
        <taxon>Arundo</taxon>
    </lineage>
</organism>
<evidence type="ECO:0000313" key="2">
    <source>
        <dbReference type="EMBL" id="JAD68600.1"/>
    </source>
</evidence>
<feature type="chain" id="PRO_5002044367" evidence="1">
    <location>
        <begin position="25"/>
        <end position="42"/>
    </location>
</feature>
<protein>
    <submittedName>
        <fullName evidence="2">Uncharacterized protein</fullName>
    </submittedName>
</protein>
<dbReference type="AlphaFoldDB" id="A0A0A9C5F8"/>
<evidence type="ECO:0000256" key="1">
    <source>
        <dbReference type="SAM" id="SignalP"/>
    </source>
</evidence>
<accession>A0A0A9C5F8</accession>
<sequence>MVIWQIFRCFHLALLLLSSRRVHIYRRFEKIIKLFLEATLKR</sequence>
<proteinExistence type="predicted"/>
<reference evidence="2" key="1">
    <citation type="submission" date="2014-09" db="EMBL/GenBank/DDBJ databases">
        <authorList>
            <person name="Magalhaes I.L.F."/>
            <person name="Oliveira U."/>
            <person name="Santos F.R."/>
            <person name="Vidigal T.H.D.A."/>
            <person name="Brescovit A.D."/>
            <person name="Santos A.J."/>
        </authorList>
    </citation>
    <scope>NUCLEOTIDE SEQUENCE</scope>
    <source>
        <tissue evidence="2">Shoot tissue taken approximately 20 cm above the soil surface</tissue>
    </source>
</reference>
<name>A0A0A9C5F8_ARUDO</name>
<reference evidence="2" key="2">
    <citation type="journal article" date="2015" name="Data Brief">
        <title>Shoot transcriptome of the giant reed, Arundo donax.</title>
        <authorList>
            <person name="Barrero R.A."/>
            <person name="Guerrero F.D."/>
            <person name="Moolhuijzen P."/>
            <person name="Goolsby J.A."/>
            <person name="Tidwell J."/>
            <person name="Bellgard S.E."/>
            <person name="Bellgard M.I."/>
        </authorList>
    </citation>
    <scope>NUCLEOTIDE SEQUENCE</scope>
    <source>
        <tissue evidence="2">Shoot tissue taken approximately 20 cm above the soil surface</tissue>
    </source>
</reference>
<keyword evidence="1" id="KW-0732">Signal</keyword>